<protein>
    <submittedName>
        <fullName evidence="2">Uncharacterized protein (TIGR03086 family)</fullName>
    </submittedName>
</protein>
<evidence type="ECO:0000313" key="2">
    <source>
        <dbReference type="EMBL" id="PSL05232.1"/>
    </source>
</evidence>
<keyword evidence="3" id="KW-1185">Reference proteome</keyword>
<dbReference type="SUPFAM" id="SSF109854">
    <property type="entry name" value="DinB/YfiT-like putative metalloenzymes"/>
    <property type="match status" value="1"/>
</dbReference>
<dbReference type="InterPro" id="IPR017520">
    <property type="entry name" value="CHP03086"/>
</dbReference>
<dbReference type="GO" id="GO:0046872">
    <property type="term" value="F:metal ion binding"/>
    <property type="evidence" value="ECO:0007669"/>
    <property type="project" value="InterPro"/>
</dbReference>
<dbReference type="OrthoDB" id="5185819at2"/>
<reference evidence="2 3" key="1">
    <citation type="submission" date="2018-03" db="EMBL/GenBank/DDBJ databases">
        <title>Genomic Encyclopedia of Archaeal and Bacterial Type Strains, Phase II (KMG-II): from individual species to whole genera.</title>
        <authorList>
            <person name="Goeker M."/>
        </authorList>
    </citation>
    <scope>NUCLEOTIDE SEQUENCE [LARGE SCALE GENOMIC DNA]</scope>
    <source>
        <strain evidence="2 3">DSM 45211</strain>
    </source>
</reference>
<dbReference type="NCBIfam" id="TIGR03086">
    <property type="entry name" value="TIGR03086 family metal-binding protein"/>
    <property type="match status" value="1"/>
</dbReference>
<dbReference type="InterPro" id="IPR017517">
    <property type="entry name" value="Maleyloyr_isom"/>
</dbReference>
<proteinExistence type="predicted"/>
<accession>A0A2P8E6Y3</accession>
<dbReference type="Proteomes" id="UP000243528">
    <property type="component" value="Unassembled WGS sequence"/>
</dbReference>
<dbReference type="Gene3D" id="1.20.120.450">
    <property type="entry name" value="dinb family like domain"/>
    <property type="match status" value="1"/>
</dbReference>
<dbReference type="NCBIfam" id="TIGR03083">
    <property type="entry name" value="maleylpyruvate isomerase family mycothiol-dependent enzyme"/>
    <property type="match status" value="1"/>
</dbReference>
<sequence>MSRMTEDTAARYRRLAADLTRRVETVPAARWDSPSPCAEWTARGVLGHVIEAHERAPGFVGLPWPPGPSVDDDPVAAWAHTRDRTLEMLEDPSRAELEHDGVFGRTSLAQTVGTFVCFDLIVHGWDIARATGGDETIPPGDVEDAFAFTARLGDMMRTPGVFGPAVPVPDDADRQAQLLGWLGRQP</sequence>
<gene>
    <name evidence="2" type="ORF">CLV30_10498</name>
</gene>
<comment type="caution">
    <text evidence="2">The sequence shown here is derived from an EMBL/GenBank/DDBJ whole genome shotgun (WGS) entry which is preliminary data.</text>
</comment>
<name>A0A2P8E6Y3_9ACTN</name>
<organism evidence="2 3">
    <name type="scientific">Haloactinopolyspora alba</name>
    <dbReference type="NCBI Taxonomy" id="648780"/>
    <lineage>
        <taxon>Bacteria</taxon>
        <taxon>Bacillati</taxon>
        <taxon>Actinomycetota</taxon>
        <taxon>Actinomycetes</taxon>
        <taxon>Jiangellales</taxon>
        <taxon>Jiangellaceae</taxon>
        <taxon>Haloactinopolyspora</taxon>
    </lineage>
</organism>
<feature type="domain" description="Mycothiol-dependent maleylpyruvate isomerase metal-binding" evidence="1">
    <location>
        <begin position="13"/>
        <end position="128"/>
    </location>
</feature>
<dbReference type="AlphaFoldDB" id="A0A2P8E6Y3"/>
<dbReference type="Pfam" id="PF11716">
    <property type="entry name" value="MDMPI_N"/>
    <property type="match status" value="1"/>
</dbReference>
<dbReference type="EMBL" id="PYGE01000004">
    <property type="protein sequence ID" value="PSL05232.1"/>
    <property type="molecule type" value="Genomic_DNA"/>
</dbReference>
<evidence type="ECO:0000313" key="3">
    <source>
        <dbReference type="Proteomes" id="UP000243528"/>
    </source>
</evidence>
<evidence type="ECO:0000259" key="1">
    <source>
        <dbReference type="Pfam" id="PF11716"/>
    </source>
</evidence>
<dbReference type="RefSeq" id="WP_106536493.1">
    <property type="nucleotide sequence ID" value="NZ_ML142899.1"/>
</dbReference>
<dbReference type="InterPro" id="IPR034660">
    <property type="entry name" value="DinB/YfiT-like"/>
</dbReference>
<dbReference type="InterPro" id="IPR024344">
    <property type="entry name" value="MDMPI_metal-binding"/>
</dbReference>